<dbReference type="EMBL" id="CM047940">
    <property type="protein sequence ID" value="KAI9904938.1"/>
    <property type="molecule type" value="Genomic_DNA"/>
</dbReference>
<name>A0ACC0VGP4_9HYPO</name>
<comment type="caution">
    <text evidence="1">The sequence shown here is derived from an EMBL/GenBank/DDBJ whole genome shotgun (WGS) entry which is preliminary data.</text>
</comment>
<proteinExistence type="predicted"/>
<reference evidence="1" key="1">
    <citation type="submission" date="2022-10" db="EMBL/GenBank/DDBJ databases">
        <title>Complete Genome of Trichothecium roseum strain YXFP-22015, a Plant Pathogen Isolated from Citrus.</title>
        <authorList>
            <person name="Wang Y."/>
            <person name="Zhu L."/>
        </authorList>
    </citation>
    <scope>NUCLEOTIDE SEQUENCE</scope>
    <source>
        <strain evidence="1">YXFP-22015</strain>
    </source>
</reference>
<organism evidence="1 2">
    <name type="scientific">Trichothecium roseum</name>
    <dbReference type="NCBI Taxonomy" id="47278"/>
    <lineage>
        <taxon>Eukaryota</taxon>
        <taxon>Fungi</taxon>
        <taxon>Dikarya</taxon>
        <taxon>Ascomycota</taxon>
        <taxon>Pezizomycotina</taxon>
        <taxon>Sordariomycetes</taxon>
        <taxon>Hypocreomycetidae</taxon>
        <taxon>Hypocreales</taxon>
        <taxon>Hypocreales incertae sedis</taxon>
        <taxon>Trichothecium</taxon>
    </lineage>
</organism>
<keyword evidence="2" id="KW-1185">Reference proteome</keyword>
<evidence type="ECO:0000313" key="2">
    <source>
        <dbReference type="Proteomes" id="UP001163324"/>
    </source>
</evidence>
<evidence type="ECO:0000313" key="1">
    <source>
        <dbReference type="EMBL" id="KAI9904938.1"/>
    </source>
</evidence>
<gene>
    <name evidence="1" type="ORF">N3K66_001467</name>
</gene>
<dbReference type="Proteomes" id="UP001163324">
    <property type="component" value="Chromosome 1"/>
</dbReference>
<sequence>MSSATIRFKYFLDDQDKEYDVEESADTTIGDFRASVRQKHQLAGGVAIYQDGDEITGASLTLGQAVKDRTTISIVNKRGVNASGGQAIEAEALGEGGDVYVGDYTIEGGSNDKERRGLVGGKIRGQDARGDYGRGGGAVGGGASYRFPEGERGEKIRVVGGKGAGGEFNGTV</sequence>
<accession>A0ACC0VGP4</accession>
<protein>
    <submittedName>
        <fullName evidence="1">Uncharacterized protein</fullName>
    </submittedName>
</protein>